<dbReference type="PATRIC" id="fig|589873.4.peg.2944"/>
<feature type="domain" description="Core" evidence="2">
    <location>
        <begin position="13"/>
        <end position="113"/>
    </location>
</feature>
<dbReference type="GeneID" id="78255817"/>
<dbReference type="eggNOG" id="COG0316">
    <property type="taxonomic scope" value="Bacteria"/>
</dbReference>
<dbReference type="KEGG" id="aaus:EP12_13610"/>
<dbReference type="NCBIfam" id="TIGR00049">
    <property type="entry name" value="iron-sulfur cluster assembly accessory protein"/>
    <property type="match status" value="1"/>
</dbReference>
<dbReference type="KEGG" id="aal:EP13_12985"/>
<evidence type="ECO:0000313" key="4">
    <source>
        <dbReference type="Proteomes" id="UP000056090"/>
    </source>
</evidence>
<evidence type="ECO:0000259" key="2">
    <source>
        <dbReference type="Pfam" id="PF01521"/>
    </source>
</evidence>
<sequence length="118" mass="12706">MSVETFVPSTKLITLTDSAVKHFESKLKDKPGQLIRLSTKVSGCTGYAYVLDFADSAQADDEIIEISPLVNVAVAADATDLLRNTEIDYVMEGVNGIIKYNNPNVVDECGCGESFNVG</sequence>
<evidence type="ECO:0000256" key="1">
    <source>
        <dbReference type="ARBA" id="ARBA00006718"/>
    </source>
</evidence>
<dbReference type="InterPro" id="IPR016092">
    <property type="entry name" value="ATAP"/>
</dbReference>
<dbReference type="InterPro" id="IPR000361">
    <property type="entry name" value="ATAP_core_dom"/>
</dbReference>
<dbReference type="Gene3D" id="2.60.300.12">
    <property type="entry name" value="HesB-like domain"/>
    <property type="match status" value="1"/>
</dbReference>
<proteinExistence type="inferred from homology"/>
<dbReference type="EMBL" id="CP008849">
    <property type="protein sequence ID" value="AIF99524.1"/>
    <property type="molecule type" value="Genomic_DNA"/>
</dbReference>
<dbReference type="PANTHER" id="PTHR10072">
    <property type="entry name" value="IRON-SULFUR CLUSTER ASSEMBLY PROTEIN"/>
    <property type="match status" value="1"/>
</dbReference>
<dbReference type="Pfam" id="PF01521">
    <property type="entry name" value="Fe-S_biosyn"/>
    <property type="match status" value="1"/>
</dbReference>
<comment type="similarity">
    <text evidence="1">Belongs to the HesB/IscA family.</text>
</comment>
<protein>
    <submittedName>
        <fullName evidence="3">ATPase</fullName>
    </submittedName>
</protein>
<dbReference type="PANTHER" id="PTHR10072:SF41">
    <property type="entry name" value="IRON-SULFUR CLUSTER ASSEMBLY 1 HOMOLOG, MITOCHONDRIAL"/>
    <property type="match status" value="1"/>
</dbReference>
<gene>
    <name evidence="3" type="ORF">EP13_12985</name>
</gene>
<dbReference type="InterPro" id="IPR035903">
    <property type="entry name" value="HesB-like_dom_sf"/>
</dbReference>
<evidence type="ECO:0000313" key="3">
    <source>
        <dbReference type="EMBL" id="AIF99524.1"/>
    </source>
</evidence>
<accession>A0A075NXW9</accession>
<name>A0A075NXW9_9ALTE</name>
<dbReference type="RefSeq" id="WP_012519003.1">
    <property type="nucleotide sequence ID" value="NZ_CAJXAX010000003.1"/>
</dbReference>
<dbReference type="OrthoDB" id="9801228at2"/>
<organism evidence="3 4">
    <name type="scientific">Alteromonas australica</name>
    <dbReference type="NCBI Taxonomy" id="589873"/>
    <lineage>
        <taxon>Bacteria</taxon>
        <taxon>Pseudomonadati</taxon>
        <taxon>Pseudomonadota</taxon>
        <taxon>Gammaproteobacteria</taxon>
        <taxon>Alteromonadales</taxon>
        <taxon>Alteromonadaceae</taxon>
        <taxon>Alteromonas/Salinimonas group</taxon>
        <taxon>Alteromonas</taxon>
    </lineage>
</organism>
<dbReference type="GO" id="GO:0051537">
    <property type="term" value="F:2 iron, 2 sulfur cluster binding"/>
    <property type="evidence" value="ECO:0007669"/>
    <property type="project" value="TreeGrafter"/>
</dbReference>
<dbReference type="Proteomes" id="UP000056090">
    <property type="component" value="Chromosome"/>
</dbReference>
<dbReference type="AlphaFoldDB" id="A0A075NXW9"/>
<reference evidence="3 4" key="1">
    <citation type="submission" date="2014-06" db="EMBL/GenBank/DDBJ databases">
        <title>Genomes of Alteromonas australica, a world apart.</title>
        <authorList>
            <person name="Gonzaga A."/>
            <person name="Lopez-Perez M."/>
            <person name="Rodriguez-Valera F."/>
        </authorList>
    </citation>
    <scope>NUCLEOTIDE SEQUENCE [LARGE SCALE GENOMIC DNA]</scope>
    <source>
        <strain evidence="3 4">H 17</strain>
    </source>
</reference>
<dbReference type="SUPFAM" id="SSF89360">
    <property type="entry name" value="HesB-like domain"/>
    <property type="match status" value="1"/>
</dbReference>
<dbReference type="InterPro" id="IPR050322">
    <property type="entry name" value="Fe-S_cluster_asmbl/transfer"/>
</dbReference>
<keyword evidence="4" id="KW-1185">Reference proteome</keyword>
<dbReference type="GO" id="GO:0016226">
    <property type="term" value="P:iron-sulfur cluster assembly"/>
    <property type="evidence" value="ECO:0007669"/>
    <property type="project" value="InterPro"/>
</dbReference>
<dbReference type="GO" id="GO:0005829">
    <property type="term" value="C:cytosol"/>
    <property type="evidence" value="ECO:0007669"/>
    <property type="project" value="TreeGrafter"/>
</dbReference>